<proteinExistence type="predicted"/>
<dbReference type="Pfam" id="PF13349">
    <property type="entry name" value="DUF4097"/>
    <property type="match status" value="1"/>
</dbReference>
<gene>
    <name evidence="2" type="ORF">SAMN04487995_1971</name>
</gene>
<sequence length="302" mass="34031">MKLYNNIFRKLTVLVLLFYWVAVNGFQSVYSQSILQVATKSIEKTVTARTIRTLYINAEKADIELISWDKAEITVLMELSARHPDKRTAASDLGKVQYVAERSGKDYFLRNYILLREGESKPSSNLKARYTIHLPSNCSVDLKNTFGTIQMKGLTNNLKLSADFCTTSLANIKGKGLLETTFGELRAIEISGTFSFTSDHTNLQLENIAGAIRMSTLYGNVEIVPSAGLTSLSIQSKKAVVTMITKNWQHFDYDINSAYTTMKLPNGFKWKRNTPDFKDAFFSRNQLANVQISTEFGNLTIR</sequence>
<dbReference type="Proteomes" id="UP000199532">
    <property type="component" value="Unassembled WGS sequence"/>
</dbReference>
<dbReference type="InterPro" id="IPR025164">
    <property type="entry name" value="Toastrack_DUF4097"/>
</dbReference>
<dbReference type="RefSeq" id="WP_090334989.1">
    <property type="nucleotide sequence ID" value="NZ_FNXY01000003.1"/>
</dbReference>
<reference evidence="2 3" key="1">
    <citation type="submission" date="2016-10" db="EMBL/GenBank/DDBJ databases">
        <authorList>
            <person name="de Groot N.N."/>
        </authorList>
    </citation>
    <scope>NUCLEOTIDE SEQUENCE [LARGE SCALE GENOMIC DNA]</scope>
    <source>
        <strain evidence="2 3">DSM 19938</strain>
    </source>
</reference>
<evidence type="ECO:0000313" key="3">
    <source>
        <dbReference type="Proteomes" id="UP000199532"/>
    </source>
</evidence>
<dbReference type="AlphaFoldDB" id="A0A1H6T269"/>
<evidence type="ECO:0000313" key="2">
    <source>
        <dbReference type="EMBL" id="SEI74158.1"/>
    </source>
</evidence>
<keyword evidence="3" id="KW-1185">Reference proteome</keyword>
<organism evidence="2 3">
    <name type="scientific">Dyadobacter koreensis</name>
    <dbReference type="NCBI Taxonomy" id="408657"/>
    <lineage>
        <taxon>Bacteria</taxon>
        <taxon>Pseudomonadati</taxon>
        <taxon>Bacteroidota</taxon>
        <taxon>Cytophagia</taxon>
        <taxon>Cytophagales</taxon>
        <taxon>Spirosomataceae</taxon>
        <taxon>Dyadobacter</taxon>
    </lineage>
</organism>
<evidence type="ECO:0000259" key="1">
    <source>
        <dbReference type="Pfam" id="PF13349"/>
    </source>
</evidence>
<dbReference type="STRING" id="408657.SAMN04487995_1971"/>
<dbReference type="OrthoDB" id="1492551at2"/>
<dbReference type="EMBL" id="FNXY01000003">
    <property type="protein sequence ID" value="SEI74158.1"/>
    <property type="molecule type" value="Genomic_DNA"/>
</dbReference>
<accession>A0A1H6T269</accession>
<protein>
    <recommendedName>
        <fullName evidence="1">DUF4097 domain-containing protein</fullName>
    </recommendedName>
</protein>
<name>A0A1H6T269_9BACT</name>
<feature type="domain" description="DUF4097" evidence="1">
    <location>
        <begin position="51"/>
        <end position="301"/>
    </location>
</feature>